<evidence type="ECO:0000313" key="2">
    <source>
        <dbReference type="Proteomes" id="UP001215598"/>
    </source>
</evidence>
<evidence type="ECO:0000313" key="1">
    <source>
        <dbReference type="EMBL" id="KAJ7693753.1"/>
    </source>
</evidence>
<dbReference type="Proteomes" id="UP001215598">
    <property type="component" value="Unassembled WGS sequence"/>
</dbReference>
<reference evidence="1" key="1">
    <citation type="submission" date="2023-03" db="EMBL/GenBank/DDBJ databases">
        <title>Massive genome expansion in bonnet fungi (Mycena s.s.) driven by repeated elements and novel gene families across ecological guilds.</title>
        <authorList>
            <consortium name="Lawrence Berkeley National Laboratory"/>
            <person name="Harder C.B."/>
            <person name="Miyauchi S."/>
            <person name="Viragh M."/>
            <person name="Kuo A."/>
            <person name="Thoen E."/>
            <person name="Andreopoulos B."/>
            <person name="Lu D."/>
            <person name="Skrede I."/>
            <person name="Drula E."/>
            <person name="Henrissat B."/>
            <person name="Morin E."/>
            <person name="Kohler A."/>
            <person name="Barry K."/>
            <person name="LaButti K."/>
            <person name="Morin E."/>
            <person name="Salamov A."/>
            <person name="Lipzen A."/>
            <person name="Mereny Z."/>
            <person name="Hegedus B."/>
            <person name="Baldrian P."/>
            <person name="Stursova M."/>
            <person name="Weitz H."/>
            <person name="Taylor A."/>
            <person name="Grigoriev I.V."/>
            <person name="Nagy L.G."/>
            <person name="Martin F."/>
            <person name="Kauserud H."/>
        </authorList>
    </citation>
    <scope>NUCLEOTIDE SEQUENCE</scope>
    <source>
        <strain evidence="1">CBHHK182m</strain>
    </source>
</reference>
<dbReference type="AlphaFoldDB" id="A0AAD7DKA4"/>
<keyword evidence="2" id="KW-1185">Reference proteome</keyword>
<gene>
    <name evidence="1" type="ORF">B0H16DRAFT_1904545</name>
</gene>
<name>A0AAD7DKA4_9AGAR</name>
<sequence>MLVVGLHRNSRLTNHPNAFVRYGPFPAPTRNSPSKQARGRVFEFGGEVDKLAACTSRLHSSSTYQGARGTMLVPIAIALRRYSRALVAFIPRTIYTGRCSNGMEGGPVAVPPPVLLLDRSFHQYHLRPPTAYTPHRVPATAKTRTTACPTRTRRHSVLVRTQGATVECTDLARARAAFTSLRCVRWQPESRRTHGSPNNGFILPVASSYNPRRHKLEIENRNWKASERARGEGVFEFGTCTPSAHVSPSLRGSSTGARRKIHAGAADTGAGATKLGSRCIDTPAAPDGALACIVRTWAWLCTSTGTKWREEVPLPRLCSCSSSLFPSTKTTTHTSFHRIAVTPSSYHCQNAQDRLSHSHTHEDGRSLAVVHLAAHTALAVPQVPHAALALDVAADEDEGLEHRAGGGMPHYGRRGMYGARRLSGADLQGWEHRAGKGSKAGWGDC</sequence>
<accession>A0AAD7DKA4</accession>
<comment type="caution">
    <text evidence="1">The sequence shown here is derived from an EMBL/GenBank/DDBJ whole genome shotgun (WGS) entry which is preliminary data.</text>
</comment>
<proteinExistence type="predicted"/>
<protein>
    <submittedName>
        <fullName evidence="1">Uncharacterized protein</fullName>
    </submittedName>
</protein>
<dbReference type="EMBL" id="JARKIB010000717">
    <property type="protein sequence ID" value="KAJ7693753.1"/>
    <property type="molecule type" value="Genomic_DNA"/>
</dbReference>
<organism evidence="1 2">
    <name type="scientific">Mycena metata</name>
    <dbReference type="NCBI Taxonomy" id="1033252"/>
    <lineage>
        <taxon>Eukaryota</taxon>
        <taxon>Fungi</taxon>
        <taxon>Dikarya</taxon>
        <taxon>Basidiomycota</taxon>
        <taxon>Agaricomycotina</taxon>
        <taxon>Agaricomycetes</taxon>
        <taxon>Agaricomycetidae</taxon>
        <taxon>Agaricales</taxon>
        <taxon>Marasmiineae</taxon>
        <taxon>Mycenaceae</taxon>
        <taxon>Mycena</taxon>
    </lineage>
</organism>